<dbReference type="Proteomes" id="UP000007843">
    <property type="component" value="Chromosome"/>
</dbReference>
<dbReference type="AlphaFoldDB" id="A0A0H3HE60"/>
<gene>
    <name evidence="2" type="ordered locus">KOX_25160</name>
</gene>
<reference evidence="2 3" key="1">
    <citation type="journal article" date="2012" name="J. Bacteriol.">
        <title>Complete genome sequence of Klebsiella oxytoca KCTC 1686, used in production of 2,3-butanediol.</title>
        <authorList>
            <person name="Shin S.H."/>
            <person name="Kim S."/>
            <person name="Kim J.Y."/>
            <person name="Lee S."/>
            <person name="Um Y."/>
            <person name="Oh M.K."/>
            <person name="Kim Y.R."/>
            <person name="Lee J."/>
            <person name="Yang K.S."/>
        </authorList>
    </citation>
    <scope>NUCLEOTIDE SEQUENCE [LARGE SCALE GENOMIC DNA]</scope>
    <source>
        <strain evidence="3">ATCC 8724 / DSM 4798 / JCM 20051 / NBRC 3318 / NRRL B-199 / KCTC 1686</strain>
    </source>
</reference>
<name>A0A0H3HE60_KLEM8</name>
<evidence type="ECO:0000259" key="1">
    <source>
        <dbReference type="Pfam" id="PF00534"/>
    </source>
</evidence>
<dbReference type="EMBL" id="CP003218">
    <property type="protein sequence ID" value="AEX06745.1"/>
    <property type="molecule type" value="Genomic_DNA"/>
</dbReference>
<dbReference type="GO" id="GO:0016757">
    <property type="term" value="F:glycosyltransferase activity"/>
    <property type="evidence" value="ECO:0007669"/>
    <property type="project" value="InterPro"/>
</dbReference>
<dbReference type="SUPFAM" id="SSF53756">
    <property type="entry name" value="UDP-Glycosyltransferase/glycogen phosphorylase"/>
    <property type="match status" value="1"/>
</dbReference>
<dbReference type="InterPro" id="IPR001296">
    <property type="entry name" value="Glyco_trans_1"/>
</dbReference>
<keyword evidence="2" id="KW-0808">Transferase</keyword>
<dbReference type="KEGG" id="kox:KOX_25160"/>
<evidence type="ECO:0000313" key="2">
    <source>
        <dbReference type="EMBL" id="AEX06745.1"/>
    </source>
</evidence>
<evidence type="ECO:0000313" key="3">
    <source>
        <dbReference type="Proteomes" id="UP000007843"/>
    </source>
</evidence>
<dbReference type="GO" id="GO:1901135">
    <property type="term" value="P:carbohydrate derivative metabolic process"/>
    <property type="evidence" value="ECO:0007669"/>
    <property type="project" value="UniProtKB-ARBA"/>
</dbReference>
<proteinExistence type="predicted"/>
<feature type="domain" description="Glycosyl transferase family 1" evidence="1">
    <location>
        <begin position="149"/>
        <end position="304"/>
    </location>
</feature>
<dbReference type="PANTHER" id="PTHR12526">
    <property type="entry name" value="GLYCOSYLTRANSFERASE"/>
    <property type="match status" value="1"/>
</dbReference>
<accession>A0A0H3HE60</accession>
<dbReference type="PATRIC" id="fig|1006551.4.peg.5050"/>
<sequence>MSDCYGELYDLTIFSVSGEGDSFYPYRKVKKIINYKEYKNPIKKIVDDVNKNNFDYVFVISMGKLSVMYSFWNIFSRFKNNDCKLFACEHVAIHSFNSIVRFLKFIFLRFYDKVIVLTDKDKTILQKWGVNSLKIANPISFKNFDRHNRTYHALAVGRLEHQKGFDLLLDIWRSFSINNKNWKLFIAGDGLLHQQLSELIKNYNIEDTVTLLGKVKDIDKFYAQSDMLLMTSRYEGLPLVLLEAKSWSLPVIAYDCPTGPREIIENDIDGFLIPINNKELFVEKMNLLSTDDECYFKLSKNTKKTSLKFDSQEIKNKWISLVS</sequence>
<dbReference type="PANTHER" id="PTHR12526:SF630">
    <property type="entry name" value="GLYCOSYLTRANSFERASE"/>
    <property type="match status" value="1"/>
</dbReference>
<dbReference type="HOGENOM" id="CLU_009583_0_0_6"/>
<dbReference type="Gene3D" id="3.40.50.2000">
    <property type="entry name" value="Glycogen Phosphorylase B"/>
    <property type="match status" value="2"/>
</dbReference>
<protein>
    <submittedName>
        <fullName evidence="2">Glycosyl transferase (Exopolysaccharide biosynthesis protein, amsD)</fullName>
    </submittedName>
</protein>
<dbReference type="Pfam" id="PF00534">
    <property type="entry name" value="Glycos_transf_1"/>
    <property type="match status" value="1"/>
</dbReference>
<organism evidence="2 3">
    <name type="scientific">Klebsiella michiganensis (strain ATCC 8724 / DSM 4798 / JCM 20051 / NBRC 3318 / NRRL B-199 / KCTC 1686 / BUCSAV 143 / CCM 1901)</name>
    <dbReference type="NCBI Taxonomy" id="1006551"/>
    <lineage>
        <taxon>Bacteria</taxon>
        <taxon>Pseudomonadati</taxon>
        <taxon>Pseudomonadota</taxon>
        <taxon>Gammaproteobacteria</taxon>
        <taxon>Enterobacterales</taxon>
        <taxon>Enterobacteriaceae</taxon>
        <taxon>Klebsiella/Raoultella group</taxon>
        <taxon>Klebsiella</taxon>
    </lineage>
</organism>